<accession>A0ABQ4U737</accession>
<feature type="region of interest" description="Disordered" evidence="1">
    <location>
        <begin position="1"/>
        <end position="20"/>
    </location>
</feature>
<dbReference type="RefSeq" id="WP_238185414.1">
    <property type="nucleotide sequence ID" value="NZ_BPRB01000407.1"/>
</dbReference>
<evidence type="ECO:0000313" key="2">
    <source>
        <dbReference type="EMBL" id="GJE62779.1"/>
    </source>
</evidence>
<evidence type="ECO:0000256" key="1">
    <source>
        <dbReference type="SAM" id="MobiDB-lite"/>
    </source>
</evidence>
<gene>
    <name evidence="2" type="ORF">MPOCJGCO_4915</name>
</gene>
<sequence length="70" mass="7423">MPTDTPTKPKPPGKPTPEEERRRFLAAAHESGASEQDAETAMRAVEEGLSALGGSLKALERPKSKLVPGN</sequence>
<keyword evidence="3" id="KW-1185">Reference proteome</keyword>
<evidence type="ECO:0000313" key="3">
    <source>
        <dbReference type="Proteomes" id="UP001055057"/>
    </source>
</evidence>
<proteinExistence type="predicted"/>
<reference evidence="2" key="2">
    <citation type="submission" date="2021-08" db="EMBL/GenBank/DDBJ databases">
        <authorList>
            <person name="Tani A."/>
            <person name="Ola A."/>
            <person name="Ogura Y."/>
            <person name="Katsura K."/>
            <person name="Hayashi T."/>
        </authorList>
    </citation>
    <scope>NUCLEOTIDE SEQUENCE</scope>
    <source>
        <strain evidence="2">DSM 23632</strain>
    </source>
</reference>
<dbReference type="EMBL" id="BPRB01000407">
    <property type="protein sequence ID" value="GJE62779.1"/>
    <property type="molecule type" value="Genomic_DNA"/>
</dbReference>
<protein>
    <submittedName>
        <fullName evidence="2">Uncharacterized protein</fullName>
    </submittedName>
</protein>
<reference evidence="2" key="1">
    <citation type="journal article" date="2021" name="Front. Microbiol.">
        <title>Comprehensive Comparative Genomics and Phenotyping of Methylobacterium Species.</title>
        <authorList>
            <person name="Alessa O."/>
            <person name="Ogura Y."/>
            <person name="Fujitani Y."/>
            <person name="Takami H."/>
            <person name="Hayashi T."/>
            <person name="Sahin N."/>
            <person name="Tani A."/>
        </authorList>
    </citation>
    <scope>NUCLEOTIDE SEQUENCE</scope>
    <source>
        <strain evidence="2">DSM 23632</strain>
    </source>
</reference>
<dbReference type="Proteomes" id="UP001055057">
    <property type="component" value="Unassembled WGS sequence"/>
</dbReference>
<name>A0ABQ4U737_9HYPH</name>
<comment type="caution">
    <text evidence="2">The sequence shown here is derived from an EMBL/GenBank/DDBJ whole genome shotgun (WGS) entry which is preliminary data.</text>
</comment>
<organism evidence="2 3">
    <name type="scientific">Methylobacterium trifolii</name>
    <dbReference type="NCBI Taxonomy" id="1003092"/>
    <lineage>
        <taxon>Bacteria</taxon>
        <taxon>Pseudomonadati</taxon>
        <taxon>Pseudomonadota</taxon>
        <taxon>Alphaproteobacteria</taxon>
        <taxon>Hyphomicrobiales</taxon>
        <taxon>Methylobacteriaceae</taxon>
        <taxon>Methylobacterium</taxon>
    </lineage>
</organism>